<accession>A0ABY4FE75</accession>
<proteinExistence type="predicted"/>
<dbReference type="Proteomes" id="UP000831785">
    <property type="component" value="Chromosome"/>
</dbReference>
<sequence>MSTRVLSVDKAEFALSPLLILPPRLELRASGQAATPGWTNAHLEPLFDEDAADTLTSLEFEFVATPPDPGELVPDVLTSLSATHTFKNLPLAATNVVILAKTNQVEIGGIPEPIRTQVTAFPFPNLPDPSLFAAFASPARTDEATGLPPKRQGTGKSVRLSFEEALQNALHDLKAQPGEVQGSDILHTTRVVSITTSAGGFAGLPLTLEVTVEDTTHQLS</sequence>
<dbReference type="RefSeq" id="WP_244721001.1">
    <property type="nucleotide sequence ID" value="NZ_CP095049.1"/>
</dbReference>
<protein>
    <submittedName>
        <fullName evidence="1">Uncharacterized protein</fullName>
    </submittedName>
</protein>
<keyword evidence="2" id="KW-1185">Reference proteome</keyword>
<dbReference type="EMBL" id="CP095049">
    <property type="protein sequence ID" value="UOQ54327.1"/>
    <property type="molecule type" value="Genomic_DNA"/>
</dbReference>
<reference evidence="1 2" key="1">
    <citation type="submission" date="2022-04" db="EMBL/GenBank/DDBJ databases">
        <title>Hymenobacter sp. isolated from the air.</title>
        <authorList>
            <person name="Won M."/>
            <person name="Lee C.-M."/>
            <person name="Woen H.-Y."/>
            <person name="Kwon S.-W."/>
        </authorList>
    </citation>
    <scope>NUCLEOTIDE SEQUENCE [LARGE SCALE GENOMIC DNA]</scope>
    <source>
        <strain evidence="2">5116 S-27</strain>
    </source>
</reference>
<organism evidence="1 2">
    <name type="scientific">Hymenobacter cellulosivorans</name>
    <dbReference type="NCBI Taxonomy" id="2932249"/>
    <lineage>
        <taxon>Bacteria</taxon>
        <taxon>Pseudomonadati</taxon>
        <taxon>Bacteroidota</taxon>
        <taxon>Cytophagia</taxon>
        <taxon>Cytophagales</taxon>
        <taxon>Hymenobacteraceae</taxon>
        <taxon>Hymenobacter</taxon>
    </lineage>
</organism>
<name>A0ABY4FE75_9BACT</name>
<evidence type="ECO:0000313" key="1">
    <source>
        <dbReference type="EMBL" id="UOQ54327.1"/>
    </source>
</evidence>
<evidence type="ECO:0000313" key="2">
    <source>
        <dbReference type="Proteomes" id="UP000831785"/>
    </source>
</evidence>
<gene>
    <name evidence="1" type="ORF">MUN80_06100</name>
</gene>